<evidence type="ECO:0008006" key="4">
    <source>
        <dbReference type="Google" id="ProtNLM"/>
    </source>
</evidence>
<dbReference type="EMBL" id="JBHRWK010000044">
    <property type="protein sequence ID" value="MFC3453006.1"/>
    <property type="molecule type" value="Genomic_DNA"/>
</dbReference>
<proteinExistence type="predicted"/>
<gene>
    <name evidence="2" type="ORF">ACFOSH_26525</name>
</gene>
<accession>A0ABV7P3C0</accession>
<reference evidence="3" key="1">
    <citation type="journal article" date="2019" name="Int. J. Syst. Evol. Microbiol.">
        <title>The Global Catalogue of Microorganisms (GCM) 10K type strain sequencing project: providing services to taxonomists for standard genome sequencing and annotation.</title>
        <authorList>
            <consortium name="The Broad Institute Genomics Platform"/>
            <consortium name="The Broad Institute Genome Sequencing Center for Infectious Disease"/>
            <person name="Wu L."/>
            <person name="Ma J."/>
        </authorList>
    </citation>
    <scope>NUCLEOTIDE SEQUENCE [LARGE SCALE GENOMIC DNA]</scope>
    <source>
        <strain evidence="3">CGMCC 4.7676</strain>
    </source>
</reference>
<dbReference type="Proteomes" id="UP001595645">
    <property type="component" value="Unassembled WGS sequence"/>
</dbReference>
<evidence type="ECO:0000313" key="3">
    <source>
        <dbReference type="Proteomes" id="UP001595645"/>
    </source>
</evidence>
<dbReference type="RefSeq" id="WP_378241774.1">
    <property type="nucleotide sequence ID" value="NZ_JBHRWK010000044.1"/>
</dbReference>
<protein>
    <recommendedName>
        <fullName evidence="4">Phasin domain-containing protein</fullName>
    </recommendedName>
</protein>
<keyword evidence="3" id="KW-1185">Reference proteome</keyword>
<evidence type="ECO:0000313" key="2">
    <source>
        <dbReference type="EMBL" id="MFC3453006.1"/>
    </source>
</evidence>
<name>A0ABV7P3C0_9PSEU</name>
<feature type="region of interest" description="Disordered" evidence="1">
    <location>
        <begin position="98"/>
        <end position="128"/>
    </location>
</feature>
<comment type="caution">
    <text evidence="2">The sequence shown here is derived from an EMBL/GenBank/DDBJ whole genome shotgun (WGS) entry which is preliminary data.</text>
</comment>
<organism evidence="2 3">
    <name type="scientific">Amycolatopsis speibonae</name>
    <dbReference type="NCBI Taxonomy" id="1450224"/>
    <lineage>
        <taxon>Bacteria</taxon>
        <taxon>Bacillati</taxon>
        <taxon>Actinomycetota</taxon>
        <taxon>Actinomycetes</taxon>
        <taxon>Pseudonocardiales</taxon>
        <taxon>Pseudonocardiaceae</taxon>
        <taxon>Amycolatopsis</taxon>
    </lineage>
</organism>
<evidence type="ECO:0000256" key="1">
    <source>
        <dbReference type="SAM" id="MobiDB-lite"/>
    </source>
</evidence>
<sequence length="128" mass="13483">MGGGRVDAWIPALRTFANNLHQQVNAIPAPKIDREPGAGCTLMKECEALAAADKFVTGELKAFMTAAAEGFQTFEDLARRCANEYQNAGEAAATAIQGLSDKVNRGPQPASAPAPNIPELGNPYEPSL</sequence>